<keyword evidence="1" id="KW-0812">Transmembrane</keyword>
<dbReference type="InParanoid" id="D5GE15"/>
<accession>D5GE15</accession>
<evidence type="ECO:0000313" key="3">
    <source>
        <dbReference type="Proteomes" id="UP000006911"/>
    </source>
</evidence>
<feature type="transmembrane region" description="Helical" evidence="1">
    <location>
        <begin position="43"/>
        <end position="66"/>
    </location>
</feature>
<dbReference type="Proteomes" id="UP000006911">
    <property type="component" value="Unassembled WGS sequence"/>
</dbReference>
<keyword evidence="1" id="KW-1133">Transmembrane helix</keyword>
<sequence>MINMRAHLLLYVALPAIHSSDLFPFIFLPTTSTATTLSERGFLFLLFLFLFLFFSTLHSIFIPVYHTIYIAGGWGGGSLLKAFCFFLFTHLRLGFAFAIAFKAGSFFRGLDGVGVIFAHFFFLFHFFIFSFCHLSGIKIKLKSSAK</sequence>
<proteinExistence type="predicted"/>
<dbReference type="HOGENOM" id="CLU_1778811_0_0_1"/>
<dbReference type="KEGG" id="tml:GSTUM_00001178001"/>
<dbReference type="AlphaFoldDB" id="D5GE15"/>
<feature type="transmembrane region" description="Helical" evidence="1">
    <location>
        <begin position="78"/>
        <end position="101"/>
    </location>
</feature>
<organism evidence="2 3">
    <name type="scientific">Tuber melanosporum (strain Mel28)</name>
    <name type="common">Perigord black truffle</name>
    <dbReference type="NCBI Taxonomy" id="656061"/>
    <lineage>
        <taxon>Eukaryota</taxon>
        <taxon>Fungi</taxon>
        <taxon>Dikarya</taxon>
        <taxon>Ascomycota</taxon>
        <taxon>Pezizomycotina</taxon>
        <taxon>Pezizomycetes</taxon>
        <taxon>Pezizales</taxon>
        <taxon>Tuberaceae</taxon>
        <taxon>Tuber</taxon>
    </lineage>
</organism>
<keyword evidence="1" id="KW-0472">Membrane</keyword>
<evidence type="ECO:0000256" key="1">
    <source>
        <dbReference type="SAM" id="Phobius"/>
    </source>
</evidence>
<name>D5GE15_TUBMM</name>
<protein>
    <submittedName>
        <fullName evidence="2">(Perigord truffle) hypothetical protein</fullName>
    </submittedName>
</protein>
<feature type="transmembrane region" description="Helical" evidence="1">
    <location>
        <begin position="113"/>
        <end position="137"/>
    </location>
</feature>
<dbReference type="EMBL" id="FN430161">
    <property type="protein sequence ID" value="CAZ82758.1"/>
    <property type="molecule type" value="Genomic_DNA"/>
</dbReference>
<reference evidence="2 3" key="1">
    <citation type="journal article" date="2010" name="Nature">
        <title>Perigord black truffle genome uncovers evolutionary origins and mechanisms of symbiosis.</title>
        <authorList>
            <person name="Martin F."/>
            <person name="Kohler A."/>
            <person name="Murat C."/>
            <person name="Balestrini R."/>
            <person name="Coutinho P.M."/>
            <person name="Jaillon O."/>
            <person name="Montanini B."/>
            <person name="Morin E."/>
            <person name="Noel B."/>
            <person name="Percudani R."/>
            <person name="Porcel B."/>
            <person name="Rubini A."/>
            <person name="Amicucci A."/>
            <person name="Amselem J."/>
            <person name="Anthouard V."/>
            <person name="Arcioni S."/>
            <person name="Artiguenave F."/>
            <person name="Aury J.M."/>
            <person name="Ballario P."/>
            <person name="Bolchi A."/>
            <person name="Brenna A."/>
            <person name="Brun A."/>
            <person name="Buee M."/>
            <person name="Cantarel B."/>
            <person name="Chevalier G."/>
            <person name="Couloux A."/>
            <person name="Da Silva C."/>
            <person name="Denoeud F."/>
            <person name="Duplessis S."/>
            <person name="Ghignone S."/>
            <person name="Hilselberger B."/>
            <person name="Iotti M."/>
            <person name="Marcais B."/>
            <person name="Mello A."/>
            <person name="Miranda M."/>
            <person name="Pacioni G."/>
            <person name="Quesneville H."/>
            <person name="Riccioni C."/>
            <person name="Ruotolo R."/>
            <person name="Splivallo R."/>
            <person name="Stocchi V."/>
            <person name="Tisserant E."/>
            <person name="Viscomi A.R."/>
            <person name="Zambonelli A."/>
            <person name="Zampieri E."/>
            <person name="Henrissat B."/>
            <person name="Lebrun M.H."/>
            <person name="Paolocci F."/>
            <person name="Bonfante P."/>
            <person name="Ottonello S."/>
            <person name="Wincker P."/>
        </authorList>
    </citation>
    <scope>NUCLEOTIDE SEQUENCE [LARGE SCALE GENOMIC DNA]</scope>
    <source>
        <strain evidence="2 3">Mel28</strain>
    </source>
</reference>
<gene>
    <name evidence="2" type="ORF">GSTUM_00001178001</name>
</gene>
<evidence type="ECO:0000313" key="2">
    <source>
        <dbReference type="EMBL" id="CAZ82758.1"/>
    </source>
</evidence>
<keyword evidence="3" id="KW-1185">Reference proteome</keyword>